<feature type="region of interest" description="Disordered" evidence="4">
    <location>
        <begin position="327"/>
        <end position="358"/>
    </location>
</feature>
<dbReference type="KEGG" id="pxu:106128221"/>
<proteinExistence type="predicted"/>
<dbReference type="GeneID" id="106128221"/>
<evidence type="ECO:0000256" key="5">
    <source>
        <dbReference type="SAM" id="Phobius"/>
    </source>
</evidence>
<dbReference type="GO" id="GO:0005615">
    <property type="term" value="C:extracellular space"/>
    <property type="evidence" value="ECO:0007669"/>
    <property type="project" value="TreeGrafter"/>
</dbReference>
<dbReference type="Proteomes" id="UP000694872">
    <property type="component" value="Unplaced"/>
</dbReference>
<evidence type="ECO:0000256" key="2">
    <source>
        <dbReference type="ARBA" id="ARBA00022900"/>
    </source>
</evidence>
<evidence type="ECO:0000256" key="3">
    <source>
        <dbReference type="ARBA" id="ARBA00023157"/>
    </source>
</evidence>
<organism evidence="7">
    <name type="scientific">Papilio xuthus</name>
    <name type="common">Asian swallowtail butterfly</name>
    <dbReference type="NCBI Taxonomy" id="66420"/>
    <lineage>
        <taxon>Eukaryota</taxon>
        <taxon>Metazoa</taxon>
        <taxon>Ecdysozoa</taxon>
        <taxon>Arthropoda</taxon>
        <taxon>Hexapoda</taxon>
        <taxon>Insecta</taxon>
        <taxon>Pterygota</taxon>
        <taxon>Neoptera</taxon>
        <taxon>Endopterygota</taxon>
        <taxon>Lepidoptera</taxon>
        <taxon>Glossata</taxon>
        <taxon>Ditrysia</taxon>
        <taxon>Papilionoidea</taxon>
        <taxon>Papilionidae</taxon>
        <taxon>Papilioninae</taxon>
        <taxon>Papilio</taxon>
    </lineage>
</organism>
<keyword evidence="3" id="KW-1015">Disulfide bond</keyword>
<dbReference type="Pfam" id="PF00014">
    <property type="entry name" value="Kunitz_BPTI"/>
    <property type="match status" value="1"/>
</dbReference>
<dbReference type="PROSITE" id="PS50279">
    <property type="entry name" value="BPTI_KUNITZ_2"/>
    <property type="match status" value="2"/>
</dbReference>
<reference evidence="7" key="1">
    <citation type="submission" date="2025-08" db="UniProtKB">
        <authorList>
            <consortium name="RefSeq"/>
        </authorList>
    </citation>
    <scope>IDENTIFICATION</scope>
</reference>
<dbReference type="InterPro" id="IPR002223">
    <property type="entry name" value="Kunitz_BPTI"/>
</dbReference>
<evidence type="ECO:0000256" key="4">
    <source>
        <dbReference type="SAM" id="MobiDB-lite"/>
    </source>
</evidence>
<evidence type="ECO:0000313" key="7">
    <source>
        <dbReference type="RefSeq" id="XP_013181966.1"/>
    </source>
</evidence>
<feature type="domain" description="BPTI/Kunitz inhibitor" evidence="6">
    <location>
        <begin position="102"/>
        <end position="152"/>
    </location>
</feature>
<dbReference type="GO" id="GO:0004867">
    <property type="term" value="F:serine-type endopeptidase inhibitor activity"/>
    <property type="evidence" value="ECO:0007669"/>
    <property type="project" value="UniProtKB-KW"/>
</dbReference>
<accession>A0AAJ7EL77</accession>
<dbReference type="PANTHER" id="PTHR10083">
    <property type="entry name" value="KUNITZ-TYPE PROTEASE INHIBITOR-RELATED"/>
    <property type="match status" value="1"/>
</dbReference>
<dbReference type="Gene3D" id="4.10.410.10">
    <property type="entry name" value="Pancreatic trypsin inhibitor Kunitz domain"/>
    <property type="match status" value="1"/>
</dbReference>
<gene>
    <name evidence="7" type="primary">LOC106128221</name>
</gene>
<evidence type="ECO:0000256" key="1">
    <source>
        <dbReference type="ARBA" id="ARBA00022690"/>
    </source>
</evidence>
<feature type="compositionally biased region" description="Low complexity" evidence="4">
    <location>
        <begin position="272"/>
        <end position="281"/>
    </location>
</feature>
<keyword evidence="5" id="KW-1133">Transmembrane helix</keyword>
<keyword evidence="5" id="KW-0812">Transmembrane</keyword>
<dbReference type="InterPro" id="IPR050098">
    <property type="entry name" value="TFPI/VKTCI-like"/>
</dbReference>
<keyword evidence="2" id="KW-0722">Serine protease inhibitor</keyword>
<dbReference type="RefSeq" id="XP_013181966.1">
    <property type="nucleotide sequence ID" value="XM_013326512.1"/>
</dbReference>
<keyword evidence="5" id="KW-0472">Membrane</keyword>
<dbReference type="AlphaFoldDB" id="A0AAJ7EL77"/>
<dbReference type="SUPFAM" id="SSF57362">
    <property type="entry name" value="BPTI-like"/>
    <property type="match status" value="2"/>
</dbReference>
<keyword evidence="1" id="KW-0646">Protease inhibitor</keyword>
<dbReference type="InterPro" id="IPR036880">
    <property type="entry name" value="Kunitz_BPTI_sf"/>
</dbReference>
<feature type="transmembrane region" description="Helical" evidence="5">
    <location>
        <begin position="7"/>
        <end position="28"/>
    </location>
</feature>
<dbReference type="PANTHER" id="PTHR10083:SF374">
    <property type="entry name" value="BPTI_KUNITZ INHIBITOR DOMAIN-CONTAINING PROTEIN"/>
    <property type="match status" value="1"/>
</dbReference>
<sequence length="373" mass="40801">MNKKVLCFWNTVYIFYFINITTSLPPLYCQQQINTSDCGGAPTPVFSYYKPGSRCEIEIWRGCATLNKFDDEYQCVHTCMFSFLKSSEETSVELLMHNESNCDKKLNTTKCTDEIIPVYTYKRKKKKCVQANWKGCSTNNKFPDKKSCIAQCIPNVNKTSFIEQLSHLVSKDADNVNSVLNKIIKDNFEELTLTTEFVPEETAVDTSLIDLVKTYDIDESSKENITTFEDTTLDKVVENTSEMTTLTTTLTTVSITSAEASTVTTMQITTTAATSTEAPRAQITKRQTTTTTLAPTTAPTSAPTTAPTSAPTLAPTTVLTLAPTTAPTTALSLAPTSAPTSGPTTTTPTTTTIPPSGTVEEVVVPSVDDYDDD</sequence>
<name>A0AAJ7EL77_PAPXU</name>
<feature type="domain" description="BPTI/Kunitz inhibitor" evidence="6">
    <location>
        <begin position="29"/>
        <end position="79"/>
    </location>
</feature>
<evidence type="ECO:0000259" key="6">
    <source>
        <dbReference type="PROSITE" id="PS50279"/>
    </source>
</evidence>
<feature type="region of interest" description="Disordered" evidence="4">
    <location>
        <begin position="272"/>
        <end position="312"/>
    </location>
</feature>
<protein>
    <submittedName>
        <fullName evidence="7">Transcription initiation factor TFIID subunit 12-like</fullName>
    </submittedName>
</protein>
<feature type="compositionally biased region" description="Low complexity" evidence="4">
    <location>
        <begin position="288"/>
        <end position="312"/>
    </location>
</feature>